<dbReference type="AlphaFoldDB" id="A0A1V2H370"/>
<evidence type="ECO:0000256" key="10">
    <source>
        <dbReference type="RuleBase" id="RU364125"/>
    </source>
</evidence>
<comment type="caution">
    <text evidence="11">The sequence shown here is derived from an EMBL/GenBank/DDBJ whole genome shotgun (WGS) entry which is preliminary data.</text>
</comment>
<dbReference type="InterPro" id="IPR005503">
    <property type="entry name" value="FliL"/>
</dbReference>
<dbReference type="EMBL" id="MLCO01000134">
    <property type="protein sequence ID" value="ONG52669.1"/>
    <property type="molecule type" value="Genomic_DNA"/>
</dbReference>
<keyword evidence="8 10" id="KW-1133">Transmembrane helix</keyword>
<evidence type="ECO:0000256" key="5">
    <source>
        <dbReference type="ARBA" id="ARBA00022500"/>
    </source>
</evidence>
<dbReference type="OrthoDB" id="7304620at2"/>
<dbReference type="GO" id="GO:0005886">
    <property type="term" value="C:plasma membrane"/>
    <property type="evidence" value="ECO:0007669"/>
    <property type="project" value="UniProtKB-SubCell"/>
</dbReference>
<keyword evidence="4" id="KW-1003">Cell membrane</keyword>
<dbReference type="RefSeq" id="WP_076957989.1">
    <property type="nucleotide sequence ID" value="NZ_MLCO01000134.1"/>
</dbReference>
<dbReference type="Proteomes" id="UP000188879">
    <property type="component" value="Unassembled WGS sequence"/>
</dbReference>
<dbReference type="GO" id="GO:0006935">
    <property type="term" value="P:chemotaxis"/>
    <property type="evidence" value="ECO:0007669"/>
    <property type="project" value="UniProtKB-KW"/>
</dbReference>
<evidence type="ECO:0000313" key="12">
    <source>
        <dbReference type="Proteomes" id="UP000188879"/>
    </source>
</evidence>
<comment type="subcellular location">
    <subcellularLocation>
        <location evidence="10">Cell inner membrane</location>
    </subcellularLocation>
    <subcellularLocation>
        <location evidence="2">Cell membrane</location>
        <topology evidence="2">Single-pass membrane protein</topology>
    </subcellularLocation>
</comment>
<keyword evidence="9 10" id="KW-0472">Membrane</keyword>
<evidence type="ECO:0000256" key="3">
    <source>
        <dbReference type="ARBA" id="ARBA00008281"/>
    </source>
</evidence>
<comment type="similarity">
    <text evidence="3 10">Belongs to the FliL family.</text>
</comment>
<protein>
    <recommendedName>
        <fullName evidence="10">Flagellar protein FliL</fullName>
    </recommendedName>
</protein>
<keyword evidence="12" id="KW-1185">Reference proteome</keyword>
<evidence type="ECO:0000256" key="2">
    <source>
        <dbReference type="ARBA" id="ARBA00004162"/>
    </source>
</evidence>
<proteinExistence type="inferred from homology"/>
<organism evidence="11 12">
    <name type="scientific">Teichococcus deserti</name>
    <dbReference type="NCBI Taxonomy" id="1817963"/>
    <lineage>
        <taxon>Bacteria</taxon>
        <taxon>Pseudomonadati</taxon>
        <taxon>Pseudomonadota</taxon>
        <taxon>Alphaproteobacteria</taxon>
        <taxon>Acetobacterales</taxon>
        <taxon>Roseomonadaceae</taxon>
        <taxon>Roseomonas</taxon>
    </lineage>
</organism>
<evidence type="ECO:0000313" key="11">
    <source>
        <dbReference type="EMBL" id="ONG52669.1"/>
    </source>
</evidence>
<gene>
    <name evidence="11" type="ORF">BKE38_14130</name>
</gene>
<name>A0A1V2H370_9PROT</name>
<keyword evidence="10" id="KW-0997">Cell inner membrane</keyword>
<dbReference type="PANTHER" id="PTHR35091:SF2">
    <property type="entry name" value="FLAGELLAR PROTEIN FLIL"/>
    <property type="match status" value="1"/>
</dbReference>
<comment type="function">
    <text evidence="1 10">Controls the rotational direction of flagella during chemotaxis.</text>
</comment>
<accession>A0A1V2H370</accession>
<evidence type="ECO:0000256" key="4">
    <source>
        <dbReference type="ARBA" id="ARBA00022475"/>
    </source>
</evidence>
<dbReference type="GO" id="GO:0009425">
    <property type="term" value="C:bacterial-type flagellum basal body"/>
    <property type="evidence" value="ECO:0007669"/>
    <property type="project" value="InterPro"/>
</dbReference>
<evidence type="ECO:0000256" key="7">
    <source>
        <dbReference type="ARBA" id="ARBA00022779"/>
    </source>
</evidence>
<evidence type="ECO:0000256" key="6">
    <source>
        <dbReference type="ARBA" id="ARBA00022692"/>
    </source>
</evidence>
<evidence type="ECO:0000256" key="8">
    <source>
        <dbReference type="ARBA" id="ARBA00022989"/>
    </source>
</evidence>
<dbReference type="GO" id="GO:0071978">
    <property type="term" value="P:bacterial-type flagellum-dependent swarming motility"/>
    <property type="evidence" value="ECO:0007669"/>
    <property type="project" value="TreeGrafter"/>
</dbReference>
<dbReference type="Pfam" id="PF03748">
    <property type="entry name" value="FliL"/>
    <property type="match status" value="1"/>
</dbReference>
<evidence type="ECO:0000256" key="9">
    <source>
        <dbReference type="ARBA" id="ARBA00023136"/>
    </source>
</evidence>
<evidence type="ECO:0000256" key="1">
    <source>
        <dbReference type="ARBA" id="ARBA00002254"/>
    </source>
</evidence>
<sequence>MSDGAGAEKDAPKKAKKGKGKLMLVAALGLVLLLGGGAGGAWYMGMLPIPGLGGHAEGDETQAASATPAPQRPPVFVEVPEIITNLNTAARRQTFVKLRSRLEVALPEDAKAAEAAMPRLIDMFTTYLRETRPEELRGSAGTHRLREEMVARANIAVRPGAITDVLFVEVVVQ</sequence>
<dbReference type="PANTHER" id="PTHR35091">
    <property type="entry name" value="FLAGELLAR PROTEIN FLIL"/>
    <property type="match status" value="1"/>
</dbReference>
<feature type="transmembrane region" description="Helical" evidence="10">
    <location>
        <begin position="22"/>
        <end position="44"/>
    </location>
</feature>
<keyword evidence="6 10" id="KW-0812">Transmembrane</keyword>
<keyword evidence="5 10" id="KW-0145">Chemotaxis</keyword>
<reference evidence="11 12" key="1">
    <citation type="submission" date="2016-10" db="EMBL/GenBank/DDBJ databases">
        <title>Draft Genome sequence of Roseomonas sp. strain M3.</title>
        <authorList>
            <person name="Subhash Y."/>
            <person name="Lee S."/>
        </authorList>
    </citation>
    <scope>NUCLEOTIDE SEQUENCE [LARGE SCALE GENOMIC DNA]</scope>
    <source>
        <strain evidence="11 12">M3</strain>
    </source>
</reference>
<keyword evidence="7 10" id="KW-0283">Flagellar rotation</keyword>